<dbReference type="InterPro" id="IPR011989">
    <property type="entry name" value="ARM-like"/>
</dbReference>
<dbReference type="OrthoDB" id="21221at2759"/>
<dbReference type="STRING" id="595528.A0A0D2VP93"/>
<dbReference type="InParanoid" id="A0A0D2VP93"/>
<dbReference type="GO" id="GO:0070646">
    <property type="term" value="P:protein modification by small protein removal"/>
    <property type="evidence" value="ECO:0007669"/>
    <property type="project" value="TreeGrafter"/>
</dbReference>
<evidence type="ECO:0000256" key="4">
    <source>
        <dbReference type="SAM" id="MobiDB-lite"/>
    </source>
</evidence>
<dbReference type="PANTHER" id="PTHR12378">
    <property type="entry name" value="DESUMOYLATING ISOPEPTIDASE"/>
    <property type="match status" value="1"/>
</dbReference>
<dbReference type="InterPro" id="IPR008580">
    <property type="entry name" value="PPPDE_dom"/>
</dbReference>
<evidence type="ECO:0000259" key="5">
    <source>
        <dbReference type="PROSITE" id="PS51396"/>
    </source>
</evidence>
<comment type="similarity">
    <text evidence="1">Belongs to the DeSI family.</text>
</comment>
<dbReference type="PhylomeDB" id="A0A0D2VP93"/>
<dbReference type="MEROPS" id="C97.A01"/>
<dbReference type="RefSeq" id="XP_004364090.2">
    <property type="nucleotide sequence ID" value="XM_004364033.2"/>
</dbReference>
<dbReference type="Pfam" id="PF05903">
    <property type="entry name" value="Peptidase_C97"/>
    <property type="match status" value="1"/>
</dbReference>
<protein>
    <recommendedName>
        <fullName evidence="9">PPPDE domain-containing protein</fullName>
    </recommendedName>
</protein>
<gene>
    <name evidence="7" type="ORF">CAOG_003251</name>
</gene>
<feature type="domain" description="PPPDE" evidence="6">
    <location>
        <begin position="3"/>
        <end position="145"/>
    </location>
</feature>
<dbReference type="AlphaFoldDB" id="A0A0D2VP93"/>
<evidence type="ECO:0000256" key="1">
    <source>
        <dbReference type="ARBA" id="ARBA00008140"/>
    </source>
</evidence>
<name>A0A0D2VP93_CAPO3</name>
<dbReference type="SMART" id="SM01179">
    <property type="entry name" value="DUF862"/>
    <property type="match status" value="1"/>
</dbReference>
<dbReference type="SUPFAM" id="SSF48371">
    <property type="entry name" value="ARM repeat"/>
    <property type="match status" value="1"/>
</dbReference>
<feature type="compositionally biased region" description="Low complexity" evidence="4">
    <location>
        <begin position="163"/>
        <end position="185"/>
    </location>
</feature>
<dbReference type="InterPro" id="IPR042266">
    <property type="entry name" value="PPPDE_sf"/>
</dbReference>
<dbReference type="GO" id="GO:0008233">
    <property type="term" value="F:peptidase activity"/>
    <property type="evidence" value="ECO:0007669"/>
    <property type="project" value="UniProtKB-KW"/>
</dbReference>
<dbReference type="PROSITE" id="PS51396">
    <property type="entry name" value="PUL"/>
    <property type="match status" value="1"/>
</dbReference>
<evidence type="ECO:0000259" key="6">
    <source>
        <dbReference type="PROSITE" id="PS51858"/>
    </source>
</evidence>
<feature type="region of interest" description="Disordered" evidence="4">
    <location>
        <begin position="162"/>
        <end position="186"/>
    </location>
</feature>
<dbReference type="GO" id="GO:0006508">
    <property type="term" value="P:proteolysis"/>
    <property type="evidence" value="ECO:0007669"/>
    <property type="project" value="UniProtKB-KW"/>
</dbReference>
<keyword evidence="3" id="KW-0378">Hydrolase</keyword>
<sequence length="493" mass="52513">MSSSVVLYVYDLSRGMASQFSSAYLGRHLDGIWHTSIVVYGEEYYFGAGIQTAQPGRTMHGQPLRQVDLGVTAIPRDVFHDFLRGLSDAGQFSSTSYHLLDQNCNHFTQECAQFLVARDIPSYIRSLPDDFASTPMGAMLRPLINSFFTSGQAVDEVPFRSMAGQQPGGAAAPTPTATGTATAQPLRPHTFDQLQLSTIMTKLRGFLDTNRADATQDATIMPLTNALAAQLDSLEASLTAVPTPATTALIGSRVKANGEHVALFTALLQPYWPLGMIEQAHVATPRLRILRTEQLFPVLDLLRVWLLADGAIALVSNPLQNNCIPHLLAALVTGDGAVFSSDAAQLVVLRAACNMFASDTGAKYMLSDSAIAAVVNATVTALLNPPRPVIRQTAATLAFNIALSLGSTLSEVAASAVAELTTAIHHILAAPATAQDDEESVFRGLSALLQLVSRNEDSKQLVIALGFDTILSGLRGKSARLATCANQLAQVLG</sequence>
<evidence type="ECO:0000313" key="7">
    <source>
        <dbReference type="EMBL" id="KJE92247.1"/>
    </source>
</evidence>
<proteinExistence type="inferred from homology"/>
<reference evidence="8" key="1">
    <citation type="submission" date="2011-02" db="EMBL/GenBank/DDBJ databases">
        <title>The Genome Sequence of Capsaspora owczarzaki ATCC 30864.</title>
        <authorList>
            <person name="Russ C."/>
            <person name="Cuomo C."/>
            <person name="Burger G."/>
            <person name="Gray M.W."/>
            <person name="Holland P.W.H."/>
            <person name="King N."/>
            <person name="Lang F.B.F."/>
            <person name="Roger A.J."/>
            <person name="Ruiz-Trillo I."/>
            <person name="Young S.K."/>
            <person name="Zeng Q."/>
            <person name="Gargeya S."/>
            <person name="Alvarado L."/>
            <person name="Berlin A."/>
            <person name="Chapman S.B."/>
            <person name="Chen Z."/>
            <person name="Freedman E."/>
            <person name="Gellesch M."/>
            <person name="Goldberg J."/>
            <person name="Griggs A."/>
            <person name="Gujja S."/>
            <person name="Heilman E."/>
            <person name="Heiman D."/>
            <person name="Howarth C."/>
            <person name="Mehta T."/>
            <person name="Neiman D."/>
            <person name="Pearson M."/>
            <person name="Roberts A."/>
            <person name="Saif S."/>
            <person name="Shea T."/>
            <person name="Shenoy N."/>
            <person name="Sisk P."/>
            <person name="Stolte C."/>
            <person name="Sykes S."/>
            <person name="White J."/>
            <person name="Yandava C."/>
            <person name="Haas B."/>
            <person name="Nusbaum C."/>
            <person name="Birren B."/>
        </authorList>
    </citation>
    <scope>NUCLEOTIDE SEQUENCE</scope>
    <source>
        <strain evidence="8">ATCC 30864</strain>
    </source>
</reference>
<feature type="domain" description="PUL" evidence="5">
    <location>
        <begin position="182"/>
        <end position="491"/>
    </location>
</feature>
<dbReference type="Gene3D" id="1.25.10.10">
    <property type="entry name" value="Leucine-rich Repeat Variant"/>
    <property type="match status" value="1"/>
</dbReference>
<organism evidence="7 8">
    <name type="scientific">Capsaspora owczarzaki (strain ATCC 30864)</name>
    <dbReference type="NCBI Taxonomy" id="595528"/>
    <lineage>
        <taxon>Eukaryota</taxon>
        <taxon>Filasterea</taxon>
        <taxon>Capsaspora</taxon>
    </lineage>
</organism>
<dbReference type="InterPro" id="IPR013535">
    <property type="entry name" value="PUL_dom"/>
</dbReference>
<dbReference type="PANTHER" id="PTHR12378:SF7">
    <property type="entry name" value="DESUMOYLATING ISOPEPTIDASE 1"/>
    <property type="match status" value="1"/>
</dbReference>
<evidence type="ECO:0000313" key="8">
    <source>
        <dbReference type="Proteomes" id="UP000008743"/>
    </source>
</evidence>
<dbReference type="InterPro" id="IPR016024">
    <property type="entry name" value="ARM-type_fold"/>
</dbReference>
<dbReference type="Proteomes" id="UP000008743">
    <property type="component" value="Unassembled WGS sequence"/>
</dbReference>
<evidence type="ECO:0008006" key="9">
    <source>
        <dbReference type="Google" id="ProtNLM"/>
    </source>
</evidence>
<evidence type="ECO:0000256" key="2">
    <source>
        <dbReference type="ARBA" id="ARBA00022670"/>
    </source>
</evidence>
<keyword evidence="2" id="KW-0645">Protease</keyword>
<keyword evidence="8" id="KW-1185">Reference proteome</keyword>
<accession>A0A0D2VP93</accession>
<dbReference type="Gene3D" id="3.90.1720.30">
    <property type="entry name" value="PPPDE domains"/>
    <property type="match status" value="1"/>
</dbReference>
<dbReference type="eggNOG" id="KOG0324">
    <property type="taxonomic scope" value="Eukaryota"/>
</dbReference>
<dbReference type="EMBL" id="KE346363">
    <property type="protein sequence ID" value="KJE92247.1"/>
    <property type="molecule type" value="Genomic_DNA"/>
</dbReference>
<evidence type="ECO:0000256" key="3">
    <source>
        <dbReference type="ARBA" id="ARBA00022801"/>
    </source>
</evidence>
<dbReference type="Pfam" id="PF08324">
    <property type="entry name" value="PUL"/>
    <property type="match status" value="1"/>
</dbReference>
<dbReference type="PROSITE" id="PS51858">
    <property type="entry name" value="PPPDE"/>
    <property type="match status" value="1"/>
</dbReference>